<sequence length="219" mass="26137">MCKVCYFILFPSLIHNDPYLNHYKNWPYNPTKNYQVGNSMLTYYKRSTDRNLQLVYFFLYMIEPSPSRYTRVCGGGGGCITFRMRYRTPVQQKIWRSMSYMGASQTPNFQFGFAFVVGGMKPLNLMPEPYVSLLNAHTCHLLINFYHAHRYRLPILIGKVFSCQIWEMFSHKLILRIKNRFFVAIRRQCCKLGLKMQEKFSVQLKLEMLNLSRHYSWQK</sequence>
<evidence type="ECO:0000313" key="1">
    <source>
        <dbReference type="EMBL" id="EUB62309.1"/>
    </source>
</evidence>
<evidence type="ECO:0000313" key="2">
    <source>
        <dbReference type="Proteomes" id="UP000019149"/>
    </source>
</evidence>
<keyword evidence="2" id="KW-1185">Reference proteome</keyword>
<reference evidence="1 2" key="1">
    <citation type="journal article" date="2013" name="Nat. Genet.">
        <title>The genome of the hydatid tapeworm Echinococcus granulosus.</title>
        <authorList>
            <person name="Zheng H."/>
            <person name="Zhang W."/>
            <person name="Zhang L."/>
            <person name="Zhang Z."/>
            <person name="Li J."/>
            <person name="Lu G."/>
            <person name="Zhu Y."/>
            <person name="Wang Y."/>
            <person name="Huang Y."/>
            <person name="Liu J."/>
            <person name="Kang H."/>
            <person name="Chen J."/>
            <person name="Wang L."/>
            <person name="Chen A."/>
            <person name="Yu S."/>
            <person name="Gao Z."/>
            <person name="Jin L."/>
            <person name="Gu W."/>
            <person name="Wang Z."/>
            <person name="Zhao L."/>
            <person name="Shi B."/>
            <person name="Wen H."/>
            <person name="Lin R."/>
            <person name="Jones M.K."/>
            <person name="Brejova B."/>
            <person name="Vinar T."/>
            <person name="Zhao G."/>
            <person name="McManus D.P."/>
            <person name="Chen Z."/>
            <person name="Zhou Y."/>
            <person name="Wang S."/>
        </authorList>
    </citation>
    <scope>NUCLEOTIDE SEQUENCE [LARGE SCALE GENOMIC DNA]</scope>
</reference>
<dbReference type="AlphaFoldDB" id="W6V781"/>
<dbReference type="Proteomes" id="UP000019149">
    <property type="component" value="Unassembled WGS sequence"/>
</dbReference>
<dbReference type="KEGG" id="egl:EGR_02762"/>
<gene>
    <name evidence="1" type="ORF">EGR_02762</name>
</gene>
<dbReference type="EMBL" id="APAU02000013">
    <property type="protein sequence ID" value="EUB62309.1"/>
    <property type="molecule type" value="Genomic_DNA"/>
</dbReference>
<name>W6V781_ECHGR</name>
<dbReference type="CTD" id="36338477"/>
<dbReference type="RefSeq" id="XP_024353505.1">
    <property type="nucleotide sequence ID" value="XM_024492011.1"/>
</dbReference>
<protein>
    <submittedName>
        <fullName evidence="1">Uncharacterized protein</fullName>
    </submittedName>
</protein>
<dbReference type="GeneID" id="36338477"/>
<proteinExistence type="predicted"/>
<comment type="caution">
    <text evidence="1">The sequence shown here is derived from an EMBL/GenBank/DDBJ whole genome shotgun (WGS) entry which is preliminary data.</text>
</comment>
<accession>W6V781</accession>
<organism evidence="1 2">
    <name type="scientific">Echinococcus granulosus</name>
    <name type="common">Hydatid tapeworm</name>
    <dbReference type="NCBI Taxonomy" id="6210"/>
    <lineage>
        <taxon>Eukaryota</taxon>
        <taxon>Metazoa</taxon>
        <taxon>Spiralia</taxon>
        <taxon>Lophotrochozoa</taxon>
        <taxon>Platyhelminthes</taxon>
        <taxon>Cestoda</taxon>
        <taxon>Eucestoda</taxon>
        <taxon>Cyclophyllidea</taxon>
        <taxon>Taeniidae</taxon>
        <taxon>Echinococcus</taxon>
        <taxon>Echinococcus granulosus group</taxon>
    </lineage>
</organism>